<evidence type="ECO:0000259" key="2">
    <source>
        <dbReference type="Pfam" id="PF01755"/>
    </source>
</evidence>
<name>A0A7S3EB35_9RHOD</name>
<sequence>MMKSQKLGAFGRFRTRKVQAWTVLAAFFVGALVGGLMIELVAQRHERQPTKAVTSFRNVFDKIYIMNMDQCVQRWEMTKKYADAIGIDVYRWPAYQAKKEEIMNPPDGISTRNLQHDYIAAGALGNCISHRRIWKDVIDKGYRRVLVLEDDVFLTNGTWLQLPELFRLIDEAQEIHKKAWHYVFFRRNAIRNVRDEKVWSMSPSGHPVTIAGPSWGTAAYAVSQAGARFLHDEYTEFKWPVDVQMAELEKRNRDFISLSACYNDEFKNMCPENVLEYSKAEKGNCSGSGTLFCPPPVIEVVLCPLNDVETMVNFFLCFVLCSGTVHQLQVHSREAE</sequence>
<protein>
    <recommendedName>
        <fullName evidence="2">Glycosyl transferase family 25 domain-containing protein</fullName>
    </recommendedName>
</protein>
<organism evidence="3">
    <name type="scientific">Rhodosorus marinus</name>
    <dbReference type="NCBI Taxonomy" id="101924"/>
    <lineage>
        <taxon>Eukaryota</taxon>
        <taxon>Rhodophyta</taxon>
        <taxon>Stylonematophyceae</taxon>
        <taxon>Stylonematales</taxon>
        <taxon>Stylonemataceae</taxon>
        <taxon>Rhodosorus</taxon>
    </lineage>
</organism>
<keyword evidence="1" id="KW-0812">Transmembrane</keyword>
<dbReference type="Pfam" id="PF01755">
    <property type="entry name" value="Glyco_transf_25"/>
    <property type="match status" value="1"/>
</dbReference>
<feature type="transmembrane region" description="Helical" evidence="1">
    <location>
        <begin position="21"/>
        <end position="42"/>
    </location>
</feature>
<keyword evidence="1" id="KW-0472">Membrane</keyword>
<reference evidence="3" key="1">
    <citation type="submission" date="2021-01" db="EMBL/GenBank/DDBJ databases">
        <authorList>
            <person name="Corre E."/>
            <person name="Pelletier E."/>
            <person name="Niang G."/>
            <person name="Scheremetjew M."/>
            <person name="Finn R."/>
            <person name="Kale V."/>
            <person name="Holt S."/>
            <person name="Cochrane G."/>
            <person name="Meng A."/>
            <person name="Brown T."/>
            <person name="Cohen L."/>
        </authorList>
    </citation>
    <scope>NUCLEOTIDE SEQUENCE</scope>
    <source>
        <strain evidence="3">CCMP 769</strain>
    </source>
</reference>
<keyword evidence="1" id="KW-1133">Transmembrane helix</keyword>
<dbReference type="CDD" id="cd06532">
    <property type="entry name" value="Glyco_transf_25"/>
    <property type="match status" value="1"/>
</dbReference>
<gene>
    <name evidence="3" type="ORF">RMAR00112_LOCUS10487</name>
</gene>
<dbReference type="InterPro" id="IPR002654">
    <property type="entry name" value="Glyco_trans_25"/>
</dbReference>
<evidence type="ECO:0000313" key="3">
    <source>
        <dbReference type="EMBL" id="CAE0042522.1"/>
    </source>
</evidence>
<proteinExistence type="predicted"/>
<dbReference type="AlphaFoldDB" id="A0A7S3EB35"/>
<evidence type="ECO:0000256" key="1">
    <source>
        <dbReference type="SAM" id="Phobius"/>
    </source>
</evidence>
<dbReference type="EMBL" id="HBHW01013433">
    <property type="protein sequence ID" value="CAE0042522.1"/>
    <property type="molecule type" value="Transcribed_RNA"/>
</dbReference>
<accession>A0A7S3EB35</accession>
<feature type="domain" description="Glycosyl transferase family 25" evidence="2">
    <location>
        <begin position="61"/>
        <end position="245"/>
    </location>
</feature>